<reference evidence="2 3" key="1">
    <citation type="submission" date="2019-02" db="EMBL/GenBank/DDBJ databases">
        <title>Planctomycetal bacteria perform biofilm scaping via a novel small molecule.</title>
        <authorList>
            <person name="Jeske O."/>
            <person name="Boedeker C."/>
            <person name="Wiegand S."/>
            <person name="Breitling P."/>
            <person name="Kallscheuer N."/>
            <person name="Jogler M."/>
            <person name="Rohde M."/>
            <person name="Petersen J."/>
            <person name="Medema M.H."/>
            <person name="Surup F."/>
            <person name="Jogler C."/>
        </authorList>
    </citation>
    <scope>NUCLEOTIDE SEQUENCE [LARGE SCALE GENOMIC DNA]</scope>
    <source>
        <strain evidence="2 3">Mal15</strain>
    </source>
</reference>
<evidence type="ECO:0000256" key="1">
    <source>
        <dbReference type="SAM" id="MobiDB-lite"/>
    </source>
</evidence>
<dbReference type="SUPFAM" id="SSF63825">
    <property type="entry name" value="YWTD domain"/>
    <property type="match status" value="1"/>
</dbReference>
<feature type="compositionally biased region" description="Low complexity" evidence="1">
    <location>
        <begin position="25"/>
        <end position="39"/>
    </location>
</feature>
<evidence type="ECO:0000313" key="2">
    <source>
        <dbReference type="EMBL" id="QEF99422.1"/>
    </source>
</evidence>
<dbReference type="KEGG" id="smam:Mal15_34860"/>
<dbReference type="RefSeq" id="WP_147868816.1">
    <property type="nucleotide sequence ID" value="NZ_CP036264.1"/>
</dbReference>
<gene>
    <name evidence="2" type="primary">vgb_2</name>
    <name evidence="2" type="ORF">Mal15_34860</name>
</gene>
<dbReference type="GO" id="GO:0016829">
    <property type="term" value="F:lyase activity"/>
    <property type="evidence" value="ECO:0007669"/>
    <property type="project" value="UniProtKB-KW"/>
</dbReference>
<protein>
    <submittedName>
        <fullName evidence="2">Virginiamycin B lyase</fullName>
    </submittedName>
</protein>
<dbReference type="AlphaFoldDB" id="A0A5B9MDT7"/>
<keyword evidence="2" id="KW-0456">Lyase</keyword>
<sequence>MAQAQDDAATAETAEDDAAEEKAPADTAAADSGSADTAGRPQTVEVPEPVDPATAAVDYPRDVALVDGKLLVVDRFLPGIWIQEGEEFELFTPGTPLLRKPMNAPWCVTAHPAGGILIGDSATREIYHAPQAGPQLIALNNGYLGIPMAIAVDASGQTIYVGDAERRAVFRLPISGGKPELVARVNARGLSFDDAGNLWAVTPDAAAVQKIDVANNSAETVVDGRPYQFPGGLVWAGEEGFVTDVYGKAIWRFAADGTTEKWFEGEPLAGPVGITADETSLYVADPKKKQVYRFDRKTKAVEPVF</sequence>
<feature type="region of interest" description="Disordered" evidence="1">
    <location>
        <begin position="1"/>
        <end position="53"/>
    </location>
</feature>
<evidence type="ECO:0000313" key="3">
    <source>
        <dbReference type="Proteomes" id="UP000321353"/>
    </source>
</evidence>
<dbReference type="InterPro" id="IPR011042">
    <property type="entry name" value="6-blade_b-propeller_TolB-like"/>
</dbReference>
<dbReference type="EMBL" id="CP036264">
    <property type="protein sequence ID" value="QEF99422.1"/>
    <property type="molecule type" value="Genomic_DNA"/>
</dbReference>
<proteinExistence type="predicted"/>
<keyword evidence="3" id="KW-1185">Reference proteome</keyword>
<dbReference type="Gene3D" id="2.120.10.30">
    <property type="entry name" value="TolB, C-terminal domain"/>
    <property type="match status" value="2"/>
</dbReference>
<name>A0A5B9MDT7_9BACT</name>
<dbReference type="Proteomes" id="UP000321353">
    <property type="component" value="Chromosome"/>
</dbReference>
<feature type="compositionally biased region" description="Low complexity" evidence="1">
    <location>
        <begin position="1"/>
        <end position="12"/>
    </location>
</feature>
<accession>A0A5B9MDT7</accession>
<organism evidence="2 3">
    <name type="scientific">Stieleria maiorica</name>
    <dbReference type="NCBI Taxonomy" id="2795974"/>
    <lineage>
        <taxon>Bacteria</taxon>
        <taxon>Pseudomonadati</taxon>
        <taxon>Planctomycetota</taxon>
        <taxon>Planctomycetia</taxon>
        <taxon>Pirellulales</taxon>
        <taxon>Pirellulaceae</taxon>
        <taxon>Stieleria</taxon>
    </lineage>
</organism>